<dbReference type="AlphaFoldDB" id="A0A3B0CF47"/>
<dbReference type="InterPro" id="IPR029058">
    <property type="entry name" value="AB_hydrolase_fold"/>
</dbReference>
<dbReference type="PANTHER" id="PTHR43265:SF1">
    <property type="entry name" value="ESTERASE ESTD"/>
    <property type="match status" value="1"/>
</dbReference>
<evidence type="ECO:0000313" key="3">
    <source>
        <dbReference type="Proteomes" id="UP000276603"/>
    </source>
</evidence>
<keyword evidence="3" id="KW-1185">Reference proteome</keyword>
<dbReference type="SUPFAM" id="SSF53474">
    <property type="entry name" value="alpha/beta-Hydrolases"/>
    <property type="match status" value="1"/>
</dbReference>
<dbReference type="GO" id="GO:0052689">
    <property type="term" value="F:carboxylic ester hydrolase activity"/>
    <property type="evidence" value="ECO:0007669"/>
    <property type="project" value="TreeGrafter"/>
</dbReference>
<dbReference type="InterPro" id="IPR022742">
    <property type="entry name" value="Hydrolase_4"/>
</dbReference>
<feature type="domain" description="Serine aminopeptidase S33" evidence="1">
    <location>
        <begin position="178"/>
        <end position="396"/>
    </location>
</feature>
<dbReference type="Proteomes" id="UP000276603">
    <property type="component" value="Unassembled WGS sequence"/>
</dbReference>
<dbReference type="PROSITE" id="PS51257">
    <property type="entry name" value="PROKAR_LIPOPROTEIN"/>
    <property type="match status" value="1"/>
</dbReference>
<dbReference type="Gene3D" id="3.40.50.1820">
    <property type="entry name" value="alpha/beta hydrolase"/>
    <property type="match status" value="1"/>
</dbReference>
<proteinExistence type="predicted"/>
<dbReference type="OrthoDB" id="9809549at2"/>
<accession>A0A3B0CF47</accession>
<evidence type="ECO:0000259" key="1">
    <source>
        <dbReference type="Pfam" id="PF12146"/>
    </source>
</evidence>
<dbReference type="Pfam" id="PF12146">
    <property type="entry name" value="Hydrolase_4"/>
    <property type="match status" value="1"/>
</dbReference>
<comment type="caution">
    <text evidence="2">The sequence shown here is derived from an EMBL/GenBank/DDBJ whole genome shotgun (WGS) entry which is preliminary data.</text>
</comment>
<keyword evidence="2" id="KW-0378">Hydrolase</keyword>
<dbReference type="InterPro" id="IPR053145">
    <property type="entry name" value="AB_hydrolase_Est10"/>
</dbReference>
<sequence length="428" mass="48285">MKILFTLFITAVLVSCGPKSKEKEADKQGTFSGVFTYGNFSDIISFEVQRDSADWKVFFTSLEQNAVRIPARQVEINEDSINFVLQSDRYTYSFKNKWTTNFDELSGTLLVDTLKTKYALKRDSKNNGNGLTAEEKIFISNGLQIGGTLWQPAQSNGEAMVFISSSGGADRSASRAEAIHFSKIGYTTFHYDKRGTGVSEGNWQAATMEELLSDDIHAIQYFSERTSIPLSKIGIKGSSQGSAKIPFILNDIPELKYGIVVSCPGSTLLESDLNYWKNRNHQVFGEDFESAAELQGKVFEHIAGKISRKDLEKALKSKKNESWSVDIWVPNLDEVEVDKKLLYSPVPHFQKTQQPLLIIQGTADEIIPVNSHKIIVEALEEAQNDRYEILLLKDANHAVNYVGQRDFPYWSKLHPEYLPSVERWLKAR</sequence>
<dbReference type="RefSeq" id="WP_120711849.1">
    <property type="nucleotide sequence ID" value="NZ_RBCJ01000002.1"/>
</dbReference>
<reference evidence="2 3" key="1">
    <citation type="submission" date="2018-10" db="EMBL/GenBank/DDBJ databases">
        <title>Ulvibacterium marinum gen. nov., sp. nov., a novel marine bacterium of the family Flavobacteriaceae, isolated from a culture of the green alga Ulva prolifera.</title>
        <authorList>
            <person name="Zhang Z."/>
        </authorList>
    </citation>
    <scope>NUCLEOTIDE SEQUENCE [LARGE SCALE GENOMIC DNA]</scope>
    <source>
        <strain evidence="2 3">CCMM003</strain>
    </source>
</reference>
<evidence type="ECO:0000313" key="2">
    <source>
        <dbReference type="EMBL" id="RKN81696.1"/>
    </source>
</evidence>
<gene>
    <name evidence="2" type="ORF">D7Z94_12415</name>
</gene>
<protein>
    <submittedName>
        <fullName evidence="2">Alpha/beta hydrolase</fullName>
    </submittedName>
</protein>
<dbReference type="PANTHER" id="PTHR43265">
    <property type="entry name" value="ESTERASE ESTD"/>
    <property type="match status" value="1"/>
</dbReference>
<dbReference type="EMBL" id="RBCJ01000002">
    <property type="protein sequence ID" value="RKN81696.1"/>
    <property type="molecule type" value="Genomic_DNA"/>
</dbReference>
<organism evidence="2 3">
    <name type="scientific">Ulvibacterium marinum</name>
    <dbReference type="NCBI Taxonomy" id="2419782"/>
    <lineage>
        <taxon>Bacteria</taxon>
        <taxon>Pseudomonadati</taxon>
        <taxon>Bacteroidota</taxon>
        <taxon>Flavobacteriia</taxon>
        <taxon>Flavobacteriales</taxon>
        <taxon>Flavobacteriaceae</taxon>
        <taxon>Ulvibacterium</taxon>
    </lineage>
</organism>
<name>A0A3B0CF47_9FLAO</name>